<feature type="coiled-coil region" evidence="1">
    <location>
        <begin position="7"/>
        <end position="34"/>
    </location>
</feature>
<evidence type="ECO:0000313" key="3">
    <source>
        <dbReference type="Proteomes" id="UP000001558"/>
    </source>
</evidence>
<accession>A3QJQ0</accession>
<dbReference type="eggNOG" id="COG4974">
    <property type="taxonomic scope" value="Bacteria"/>
</dbReference>
<dbReference type="Proteomes" id="UP000001558">
    <property type="component" value="Chromosome"/>
</dbReference>
<gene>
    <name evidence="2" type="ordered locus">Shew_3835</name>
</gene>
<proteinExistence type="predicted"/>
<name>A3QJQ0_SHELP</name>
<dbReference type="EMBL" id="CP000606">
    <property type="protein sequence ID" value="ABO25698.1"/>
    <property type="molecule type" value="Genomic_DNA"/>
</dbReference>
<keyword evidence="1" id="KW-0175">Coiled coil</keyword>
<evidence type="ECO:0000256" key="1">
    <source>
        <dbReference type="SAM" id="Coils"/>
    </source>
</evidence>
<dbReference type="HOGENOM" id="CLU_174897_0_0_6"/>
<evidence type="ECO:0000313" key="2">
    <source>
        <dbReference type="EMBL" id="ABO25698.1"/>
    </source>
</evidence>
<dbReference type="KEGG" id="slo:Shew_3835"/>
<sequence>MKKTPNINAESQDIAELQAMVKALMSEQKGWQEKEAQWQQERQSLIEQFKLALDRQLC</sequence>
<dbReference type="AlphaFoldDB" id="A3QJQ0"/>
<dbReference type="STRING" id="323850.Shew_3835"/>
<organism evidence="2 3">
    <name type="scientific">Shewanella loihica (strain ATCC BAA-1088 / PV-4)</name>
    <dbReference type="NCBI Taxonomy" id="323850"/>
    <lineage>
        <taxon>Bacteria</taxon>
        <taxon>Pseudomonadati</taxon>
        <taxon>Pseudomonadota</taxon>
        <taxon>Gammaproteobacteria</taxon>
        <taxon>Alteromonadales</taxon>
        <taxon>Shewanellaceae</taxon>
        <taxon>Shewanella</taxon>
    </lineage>
</organism>
<protein>
    <submittedName>
        <fullName evidence="2">Conserved hypothetical ISPpu15, transposase Orf2</fullName>
    </submittedName>
</protein>
<reference evidence="2 3" key="1">
    <citation type="submission" date="2007-03" db="EMBL/GenBank/DDBJ databases">
        <title>Complete sequence of Shewanella loihica PV-4.</title>
        <authorList>
            <consortium name="US DOE Joint Genome Institute"/>
            <person name="Copeland A."/>
            <person name="Lucas S."/>
            <person name="Lapidus A."/>
            <person name="Barry K."/>
            <person name="Detter J.C."/>
            <person name="Glavina del Rio T."/>
            <person name="Hammon N."/>
            <person name="Israni S."/>
            <person name="Dalin E."/>
            <person name="Tice H."/>
            <person name="Pitluck S."/>
            <person name="Chain P."/>
            <person name="Malfatti S."/>
            <person name="Shin M."/>
            <person name="Vergez L."/>
            <person name="Schmutz J."/>
            <person name="Larimer F."/>
            <person name="Land M."/>
            <person name="Hauser L."/>
            <person name="Kyrpides N."/>
            <person name="Mikhailova N."/>
            <person name="Romine M.F."/>
            <person name="Serres G."/>
            <person name="Fredrickson J."/>
            <person name="Tiedje J."/>
            <person name="Richardson P."/>
        </authorList>
    </citation>
    <scope>NUCLEOTIDE SEQUENCE [LARGE SCALE GENOMIC DNA]</scope>
    <source>
        <strain evidence="3">ATCC BAA-1088 / PV-4</strain>
    </source>
</reference>
<keyword evidence="3" id="KW-1185">Reference proteome</keyword>